<organism evidence="6 7">
    <name type="scientific">Cavenderia fasciculata</name>
    <name type="common">Slime mold</name>
    <name type="synonym">Dictyostelium fasciculatum</name>
    <dbReference type="NCBI Taxonomy" id="261658"/>
    <lineage>
        <taxon>Eukaryota</taxon>
        <taxon>Amoebozoa</taxon>
        <taxon>Evosea</taxon>
        <taxon>Eumycetozoa</taxon>
        <taxon>Dictyostelia</taxon>
        <taxon>Acytosteliales</taxon>
        <taxon>Cavenderiaceae</taxon>
        <taxon>Cavenderia</taxon>
    </lineage>
</organism>
<gene>
    <name evidence="6" type="primary">pgtB</name>
    <name evidence="6" type="ORF">DFA_05685</name>
</gene>
<reference evidence="7" key="1">
    <citation type="journal article" date="2011" name="Genome Res.">
        <title>Phylogeny-wide analysis of social amoeba genomes highlights ancient origins for complex intercellular communication.</title>
        <authorList>
            <person name="Heidel A.J."/>
            <person name="Lawal H.M."/>
            <person name="Felder M."/>
            <person name="Schilde C."/>
            <person name="Helps N.R."/>
            <person name="Tunggal B."/>
            <person name="Rivero F."/>
            <person name="John U."/>
            <person name="Schleicher M."/>
            <person name="Eichinger L."/>
            <person name="Platzer M."/>
            <person name="Noegel A.A."/>
            <person name="Schaap P."/>
            <person name="Gloeckner G."/>
        </authorList>
    </citation>
    <scope>NUCLEOTIDE SEQUENCE [LARGE SCALE GENOMIC DNA]</scope>
    <source>
        <strain evidence="7">SH3</strain>
    </source>
</reference>
<dbReference type="InterPro" id="IPR049625">
    <property type="entry name" value="Glyco_transf_61_cat"/>
</dbReference>
<dbReference type="EMBL" id="GL883008">
    <property type="protein sequence ID" value="EGG23552.1"/>
    <property type="molecule type" value="Genomic_DNA"/>
</dbReference>
<dbReference type="SUPFAM" id="SSF53756">
    <property type="entry name" value="UDP-Glycosyltransferase/glycogen phosphorylase"/>
    <property type="match status" value="1"/>
</dbReference>
<dbReference type="InterPro" id="IPR001173">
    <property type="entry name" value="Glyco_trans_2-like"/>
</dbReference>
<evidence type="ECO:0000259" key="4">
    <source>
        <dbReference type="Pfam" id="PF04577"/>
    </source>
</evidence>
<name>F4PLZ8_CACFS</name>
<feature type="domain" description="Glycosyltransferase subfamily 4-like N-terminal" evidence="5">
    <location>
        <begin position="430"/>
        <end position="587"/>
    </location>
</feature>
<dbReference type="InterPro" id="IPR028098">
    <property type="entry name" value="Glyco_trans_4-like_N"/>
</dbReference>
<dbReference type="AlphaFoldDB" id="F4PLZ8"/>
<dbReference type="GeneID" id="14875281"/>
<keyword evidence="1" id="KW-0328">Glycosyltransferase</keyword>
<dbReference type="Proteomes" id="UP000007797">
    <property type="component" value="Unassembled WGS sequence"/>
</dbReference>
<dbReference type="SUPFAM" id="SSF53448">
    <property type="entry name" value="Nucleotide-diphospho-sugar transferases"/>
    <property type="match status" value="1"/>
</dbReference>
<dbReference type="OrthoDB" id="3784at2759"/>
<dbReference type="CDD" id="cd03801">
    <property type="entry name" value="GT4_PimA-like"/>
    <property type="match status" value="1"/>
</dbReference>
<evidence type="ECO:0000313" key="7">
    <source>
        <dbReference type="Proteomes" id="UP000007797"/>
    </source>
</evidence>
<accession>F4PLZ8</accession>
<feature type="domain" description="Glycosyltransferase 2-like" evidence="3">
    <location>
        <begin position="157"/>
        <end position="296"/>
    </location>
</feature>
<evidence type="ECO:0000259" key="2">
    <source>
        <dbReference type="Pfam" id="PF00534"/>
    </source>
</evidence>
<dbReference type="Gene3D" id="3.90.550.10">
    <property type="entry name" value="Spore Coat Polysaccharide Biosynthesis Protein SpsA, Chain A"/>
    <property type="match status" value="1"/>
</dbReference>
<dbReference type="OMA" id="AVWFLET"/>
<dbReference type="CDD" id="cd00761">
    <property type="entry name" value="Glyco_tranf_GTA_type"/>
    <property type="match status" value="1"/>
</dbReference>
<dbReference type="Pfam" id="PF00535">
    <property type="entry name" value="Glycos_transf_2"/>
    <property type="match status" value="1"/>
</dbReference>
<dbReference type="GO" id="GO:0016757">
    <property type="term" value="F:glycosyltransferase activity"/>
    <property type="evidence" value="ECO:0007669"/>
    <property type="project" value="UniProtKB-KW"/>
</dbReference>
<protein>
    <submittedName>
        <fullName evidence="6">Glycosyltransferase</fullName>
    </submittedName>
</protein>
<keyword evidence="7" id="KW-1185">Reference proteome</keyword>
<dbReference type="PANTHER" id="PTHR12526:SF579">
    <property type="entry name" value="GLYCOSYLTRANSFERASE"/>
    <property type="match status" value="1"/>
</dbReference>
<dbReference type="GO" id="GO:0006972">
    <property type="term" value="P:hyperosmotic response"/>
    <property type="evidence" value="ECO:0007669"/>
    <property type="project" value="EnsemblProtists"/>
</dbReference>
<dbReference type="STRING" id="1054147.F4PLZ8"/>
<dbReference type="Pfam" id="PF04577">
    <property type="entry name" value="Glyco_transf_61"/>
    <property type="match status" value="1"/>
</dbReference>
<feature type="domain" description="Glycosyl transferase family 1" evidence="2">
    <location>
        <begin position="598"/>
        <end position="757"/>
    </location>
</feature>
<dbReference type="Pfam" id="PF13439">
    <property type="entry name" value="Glyco_transf_4"/>
    <property type="match status" value="1"/>
</dbReference>
<dbReference type="RefSeq" id="XP_004361403.1">
    <property type="nucleotide sequence ID" value="XM_004361346.1"/>
</dbReference>
<evidence type="ECO:0000256" key="1">
    <source>
        <dbReference type="ARBA" id="ARBA00022676"/>
    </source>
</evidence>
<dbReference type="Pfam" id="PF00534">
    <property type="entry name" value="Glycos_transf_1"/>
    <property type="match status" value="1"/>
</dbReference>
<dbReference type="InterPro" id="IPR001296">
    <property type="entry name" value="Glyco_trans_1"/>
</dbReference>
<evidence type="ECO:0000259" key="3">
    <source>
        <dbReference type="Pfam" id="PF00535"/>
    </source>
</evidence>
<dbReference type="Gene3D" id="3.40.50.2000">
    <property type="entry name" value="Glycogen Phosphorylase B"/>
    <property type="match status" value="2"/>
</dbReference>
<feature type="domain" description="Glycosyltransferase 61 catalytic" evidence="4">
    <location>
        <begin position="1003"/>
        <end position="1191"/>
    </location>
</feature>
<sequence length="1246" mass="143085">MIFKILKRNIVSVLIIFSLLLQVFVIFKYSSISFSSSADGRNHHNGQHPKVVTMGNDWEVTQMDQVAGLHPESILKSRKEFFGYSKVSLPDANLPPLCRQPPNIQECEGKHHYTPVVTPSPVLDPEKMNYTLLPSSPLRAVYGYRPDPNDDEEPLVSILTAFYNIGPIIHETAKCVLSQSLQRFQWIIINDGSPNKTLVHESLDRYREMAQNDSRILVVDLVQNAGLPGARNEGLRFAKGKYVLSLDPDDMIESTYLEKAVWFLETNPQYTLMNAWSVGFGHKEYMWTKGFQHGDINLKENYITVATVMKTKVLKEIGGFDSNLRTGMEDWDLWMRMANNGHWGKTMEEFHFWYRVSPPGKWASIYNETKFNEFHSNQKKKYATAFSQGVPKLKVEPQDKMESVVDVIPFRNKLTKCRRRILLIIPYMEVGGADQFNYNMAQGLALDGWEVSIAANKEAANKWLPEFTRVTPDIFIMPRFIRTTDQTRFLTYLIKSRDFDVVFLSNSEGAYHYLSYLRANAPGPAYVDYTHSETPKWKNGGYARYSAGSEPMLDRSIYASENLRQSCISIGHNHNKTATVLIGIDSEKYIPHPENKAAVRKEFGFPDDVLLIVYVSRLEHEKQPEVFAEVLRRLDAEGHDFRAISIGGGQLFDQLNDTLHQNNLQDKVRLLGTITNNRVSYYVSGSDLFFLPSKIEGISLAIYEAMSQGVMAVSAKVGGQAELVTPDVGYLVKPGTPTEVDEYTAILTELADNREKVLEMGRLSRAKILNGFSVHDTILKLEKEFCYASIASRFTTPLYNNTLISRLANEVSVLGYEYEREIEAGLPVWNELQATIKRCTPPPPPKMESVKRISPYPDHTPDDVLFGMQLTKLRPVYDIFEEKKVDRKLKIVLKDFQEQHVRRNPRFADDKFNHNDFLHPLNHEVDNWDDDIPYPFTQQEYLVYLDNVFIGSGESGTIFDYERVFTLRNRNNQIFTLPSEEYKSCEIHSYKSVIHLLQRYFSFGNFIFDQLPKLHLAWDELNENNYTRVMVPNTPFARATMEQLLRLPSEKIIYYNPGEGWNPCKIYFVEQLLLPTPIPPGHPPKEMIQGLRNIIYRVNDIPQDRVDPDRKFLLYCSRINSANNQRRVENEYDVLDTIKNTLPDYEILFWDGQETLNQTMAHWASISSVIVGMTGSNLAPILAARPNTKVIEFMHENPWLSYWAASESLGLEHWMLPVKGFTHESPTVTIQLDDLSKLLKKSIAEN</sequence>
<evidence type="ECO:0000259" key="5">
    <source>
        <dbReference type="Pfam" id="PF13439"/>
    </source>
</evidence>
<dbReference type="InterPro" id="IPR029044">
    <property type="entry name" value="Nucleotide-diphossugar_trans"/>
</dbReference>
<proteinExistence type="predicted"/>
<dbReference type="PANTHER" id="PTHR12526">
    <property type="entry name" value="GLYCOSYLTRANSFERASE"/>
    <property type="match status" value="1"/>
</dbReference>
<dbReference type="KEGG" id="dfa:DFA_05685"/>
<keyword evidence="1" id="KW-0808">Transferase</keyword>
<evidence type="ECO:0000313" key="6">
    <source>
        <dbReference type="EMBL" id="EGG23552.1"/>
    </source>
</evidence>
<dbReference type="GO" id="GO:0042244">
    <property type="term" value="P:spore wall assembly"/>
    <property type="evidence" value="ECO:0007669"/>
    <property type="project" value="EnsemblProtists"/>
</dbReference>